<dbReference type="AlphaFoldDB" id="A0AA39WPD9"/>
<sequence length="361" mass="39393">MSSLSSLRYKSRPDLSPPELRITIPANPNKVAPGYLFITPCALFDGPRGSSPEQPGAHILDNNGDLVWSSLGFLGGWTANFRATRYRGRPVLQSFTGILARRHAHASGTPIFLDKLVSFHEFRIINEETALVQVHQPKMMNLGKPGGDEGEGRSPTTAWDYFHTNSVDKASDGHYIVSGRHMCAVYKISRLDGSLVWTLGGRRSMFSLQSGLSFAYQHDVQHRGFSHGGKTETLSLMDNHARSDEQHLKAEQEGIHSRGLVIVIDHGAQTATATKTLVPPDGILAGRQGNVQMLPNGNTLVGWGVRGALTEFSADGKSIFHAYLDADGEGGVQSYRAFRCGWEGRPREKLALWCCGGRTGA</sequence>
<protein>
    <submittedName>
        <fullName evidence="2">ASST-domain-containing protein</fullName>
    </submittedName>
</protein>
<dbReference type="InterPro" id="IPR039535">
    <property type="entry name" value="ASST-like"/>
</dbReference>
<evidence type="ECO:0000313" key="2">
    <source>
        <dbReference type="EMBL" id="KAK0619047.1"/>
    </source>
</evidence>
<feature type="region of interest" description="Disordered" evidence="1">
    <location>
        <begin position="1"/>
        <end position="21"/>
    </location>
</feature>
<dbReference type="Pfam" id="PF14269">
    <property type="entry name" value="Arylsulfotran_2"/>
    <property type="match status" value="1"/>
</dbReference>
<dbReference type="PANTHER" id="PTHR35340">
    <property type="entry name" value="PQQ ENZYME REPEAT PROTEIN-RELATED"/>
    <property type="match status" value="1"/>
</dbReference>
<organism evidence="2 3">
    <name type="scientific">Immersiella caudata</name>
    <dbReference type="NCBI Taxonomy" id="314043"/>
    <lineage>
        <taxon>Eukaryota</taxon>
        <taxon>Fungi</taxon>
        <taxon>Dikarya</taxon>
        <taxon>Ascomycota</taxon>
        <taxon>Pezizomycotina</taxon>
        <taxon>Sordariomycetes</taxon>
        <taxon>Sordariomycetidae</taxon>
        <taxon>Sordariales</taxon>
        <taxon>Lasiosphaeriaceae</taxon>
        <taxon>Immersiella</taxon>
    </lineage>
</organism>
<dbReference type="InterPro" id="IPR053143">
    <property type="entry name" value="Arylsulfate_ST"/>
</dbReference>
<evidence type="ECO:0000256" key="1">
    <source>
        <dbReference type="SAM" id="MobiDB-lite"/>
    </source>
</evidence>
<gene>
    <name evidence="2" type="ORF">B0T14DRAFT_536996</name>
</gene>
<dbReference type="Proteomes" id="UP001175000">
    <property type="component" value="Unassembled WGS sequence"/>
</dbReference>
<reference evidence="2" key="1">
    <citation type="submission" date="2023-06" db="EMBL/GenBank/DDBJ databases">
        <title>Genome-scale phylogeny and comparative genomics of the fungal order Sordariales.</title>
        <authorList>
            <consortium name="Lawrence Berkeley National Laboratory"/>
            <person name="Hensen N."/>
            <person name="Bonometti L."/>
            <person name="Westerberg I."/>
            <person name="Brannstrom I.O."/>
            <person name="Guillou S."/>
            <person name="Cros-Aarteil S."/>
            <person name="Calhoun S."/>
            <person name="Haridas S."/>
            <person name="Kuo A."/>
            <person name="Mondo S."/>
            <person name="Pangilinan J."/>
            <person name="Riley R."/>
            <person name="Labutti K."/>
            <person name="Andreopoulos B."/>
            <person name="Lipzen A."/>
            <person name="Chen C."/>
            <person name="Yanf M."/>
            <person name="Daum C."/>
            <person name="Ng V."/>
            <person name="Clum A."/>
            <person name="Steindorff A."/>
            <person name="Ohm R."/>
            <person name="Martin F."/>
            <person name="Silar P."/>
            <person name="Natvig D."/>
            <person name="Lalanne C."/>
            <person name="Gautier V."/>
            <person name="Ament-Velasquez S.L."/>
            <person name="Kruys A."/>
            <person name="Hutchinson M.I."/>
            <person name="Powell A.J."/>
            <person name="Barry K."/>
            <person name="Miller A.N."/>
            <person name="Grigoriev I.V."/>
            <person name="Debuchy R."/>
            <person name="Gladieux P."/>
            <person name="Thoren M.H."/>
            <person name="Johannesson H."/>
        </authorList>
    </citation>
    <scope>NUCLEOTIDE SEQUENCE</scope>
    <source>
        <strain evidence="2">CBS 606.72</strain>
    </source>
</reference>
<evidence type="ECO:0000313" key="3">
    <source>
        <dbReference type="Proteomes" id="UP001175000"/>
    </source>
</evidence>
<dbReference type="EMBL" id="JAULSU010000004">
    <property type="protein sequence ID" value="KAK0619047.1"/>
    <property type="molecule type" value="Genomic_DNA"/>
</dbReference>
<accession>A0AA39WPD9</accession>
<comment type="caution">
    <text evidence="2">The sequence shown here is derived from an EMBL/GenBank/DDBJ whole genome shotgun (WGS) entry which is preliminary data.</text>
</comment>
<keyword evidence="3" id="KW-1185">Reference proteome</keyword>
<dbReference type="PANTHER" id="PTHR35340:SF9">
    <property type="entry name" value="ASST-DOMAIN-CONTAINING PROTEIN"/>
    <property type="match status" value="1"/>
</dbReference>
<name>A0AA39WPD9_9PEZI</name>
<proteinExistence type="predicted"/>